<gene>
    <name evidence="10 11" type="primary">LOC103610438</name>
</gene>
<keyword evidence="4" id="KW-0862">Zinc</keyword>
<dbReference type="Pfam" id="PF00096">
    <property type="entry name" value="zf-C2H2"/>
    <property type="match status" value="9"/>
</dbReference>
<dbReference type="SUPFAM" id="SSF57667">
    <property type="entry name" value="beta-beta-alpha zinc fingers"/>
    <property type="match status" value="6"/>
</dbReference>
<feature type="domain" description="C2H2-type" evidence="7">
    <location>
        <begin position="383"/>
        <end position="410"/>
    </location>
</feature>
<feature type="domain" description="C2H2-type" evidence="7">
    <location>
        <begin position="439"/>
        <end position="461"/>
    </location>
</feature>
<keyword evidence="1" id="KW-0479">Metal-binding</keyword>
<dbReference type="RefSeq" id="XP_008592831.1">
    <property type="nucleotide sequence ID" value="XM_008594609.1"/>
</dbReference>
<feature type="compositionally biased region" description="Basic and acidic residues" evidence="6">
    <location>
        <begin position="179"/>
        <end position="191"/>
    </location>
</feature>
<evidence type="ECO:0000259" key="8">
    <source>
        <dbReference type="PROSITE" id="PS50805"/>
    </source>
</evidence>
<keyword evidence="9" id="KW-1185">Reference proteome</keyword>
<dbReference type="InterPro" id="IPR001909">
    <property type="entry name" value="KRAB"/>
</dbReference>
<dbReference type="PANTHER" id="PTHR23226:SF313">
    <property type="entry name" value="C2H2-TYPE DOMAIN-CONTAINING PROTEIN-RELATED"/>
    <property type="match status" value="1"/>
</dbReference>
<evidence type="ECO:0000256" key="2">
    <source>
        <dbReference type="ARBA" id="ARBA00022737"/>
    </source>
</evidence>
<evidence type="ECO:0000256" key="6">
    <source>
        <dbReference type="SAM" id="MobiDB-lite"/>
    </source>
</evidence>
<feature type="compositionally biased region" description="Basic residues" evidence="6">
    <location>
        <begin position="33"/>
        <end position="44"/>
    </location>
</feature>
<dbReference type="GeneID" id="103610438"/>
<feature type="region of interest" description="Disordered" evidence="6">
    <location>
        <begin position="1"/>
        <end position="45"/>
    </location>
</feature>
<dbReference type="Gene3D" id="3.30.160.60">
    <property type="entry name" value="Classic Zinc Finger"/>
    <property type="match status" value="11"/>
</dbReference>
<evidence type="ECO:0000259" key="7">
    <source>
        <dbReference type="PROSITE" id="PS50157"/>
    </source>
</evidence>
<dbReference type="InterPro" id="IPR036051">
    <property type="entry name" value="KRAB_dom_sf"/>
</dbReference>
<dbReference type="SUPFAM" id="SSF109640">
    <property type="entry name" value="KRAB domain (Kruppel-associated box)"/>
    <property type="match status" value="1"/>
</dbReference>
<dbReference type="Gene3D" id="6.10.140.140">
    <property type="match status" value="1"/>
</dbReference>
<evidence type="ECO:0000256" key="4">
    <source>
        <dbReference type="ARBA" id="ARBA00022833"/>
    </source>
</evidence>
<feature type="compositionally biased region" description="Basic and acidic residues" evidence="6">
    <location>
        <begin position="8"/>
        <end position="19"/>
    </location>
</feature>
<protein>
    <submittedName>
        <fullName evidence="10 11">Zinc finger protein 626-like</fullName>
    </submittedName>
</protein>
<dbReference type="Proteomes" id="UP000694923">
    <property type="component" value="Unplaced"/>
</dbReference>
<dbReference type="PROSITE" id="PS50157">
    <property type="entry name" value="ZINC_FINGER_C2H2_2"/>
    <property type="match status" value="11"/>
</dbReference>
<dbReference type="SMART" id="SM00349">
    <property type="entry name" value="KRAB"/>
    <property type="match status" value="1"/>
</dbReference>
<keyword evidence="2" id="KW-0677">Repeat</keyword>
<feature type="region of interest" description="Disordered" evidence="6">
    <location>
        <begin position="227"/>
        <end position="256"/>
    </location>
</feature>
<dbReference type="CDD" id="cd07765">
    <property type="entry name" value="KRAB_A-box"/>
    <property type="match status" value="1"/>
</dbReference>
<feature type="domain" description="C2H2-type" evidence="7">
    <location>
        <begin position="523"/>
        <end position="550"/>
    </location>
</feature>
<dbReference type="SMART" id="SM00355">
    <property type="entry name" value="ZnF_C2H2"/>
    <property type="match status" value="11"/>
</dbReference>
<feature type="domain" description="KRAB" evidence="8">
    <location>
        <begin position="57"/>
        <end position="128"/>
    </location>
</feature>
<dbReference type="PANTHER" id="PTHR23226">
    <property type="entry name" value="ZINC FINGER AND SCAN DOMAIN-CONTAINING"/>
    <property type="match status" value="1"/>
</dbReference>
<accession>A0ABM0SIZ0</accession>
<name>A0ABM0SIZ0_GALVR</name>
<evidence type="ECO:0000313" key="9">
    <source>
        <dbReference type="Proteomes" id="UP000694923"/>
    </source>
</evidence>
<feature type="domain" description="C2H2-type" evidence="7">
    <location>
        <begin position="551"/>
        <end position="578"/>
    </location>
</feature>
<evidence type="ECO:0000313" key="11">
    <source>
        <dbReference type="RefSeq" id="XP_008592832.1"/>
    </source>
</evidence>
<feature type="domain" description="C2H2-type" evidence="7">
    <location>
        <begin position="271"/>
        <end position="298"/>
    </location>
</feature>
<feature type="domain" description="C2H2-type" evidence="7">
    <location>
        <begin position="467"/>
        <end position="494"/>
    </location>
</feature>
<evidence type="ECO:0000313" key="10">
    <source>
        <dbReference type="RefSeq" id="XP_008592831.1"/>
    </source>
</evidence>
<dbReference type="PROSITE" id="PS50805">
    <property type="entry name" value="KRAB"/>
    <property type="match status" value="1"/>
</dbReference>
<feature type="domain" description="C2H2-type" evidence="7">
    <location>
        <begin position="411"/>
        <end position="438"/>
    </location>
</feature>
<dbReference type="InterPro" id="IPR013087">
    <property type="entry name" value="Znf_C2H2_type"/>
</dbReference>
<dbReference type="RefSeq" id="XP_008592832.1">
    <property type="nucleotide sequence ID" value="XM_008594610.1"/>
</dbReference>
<feature type="region of interest" description="Disordered" evidence="6">
    <location>
        <begin position="157"/>
        <end position="200"/>
    </location>
</feature>
<feature type="compositionally biased region" description="Polar residues" evidence="6">
    <location>
        <begin position="227"/>
        <end position="240"/>
    </location>
</feature>
<organism evidence="9 10">
    <name type="scientific">Galeopterus variegatus</name>
    <name type="common">Malayan flying lemur</name>
    <name type="synonym">Cynocephalus variegatus</name>
    <dbReference type="NCBI Taxonomy" id="482537"/>
    <lineage>
        <taxon>Eukaryota</taxon>
        <taxon>Metazoa</taxon>
        <taxon>Chordata</taxon>
        <taxon>Craniata</taxon>
        <taxon>Vertebrata</taxon>
        <taxon>Euteleostomi</taxon>
        <taxon>Mammalia</taxon>
        <taxon>Eutheria</taxon>
        <taxon>Euarchontoglires</taxon>
        <taxon>Dermoptera</taxon>
        <taxon>Cynocephalidae</taxon>
        <taxon>Galeopterus</taxon>
    </lineage>
</organism>
<feature type="domain" description="C2H2-type" evidence="7">
    <location>
        <begin position="495"/>
        <end position="522"/>
    </location>
</feature>
<reference evidence="10 11" key="1">
    <citation type="submission" date="2025-05" db="UniProtKB">
        <authorList>
            <consortium name="RefSeq"/>
        </authorList>
    </citation>
    <scope>IDENTIFICATION</scope>
</reference>
<dbReference type="PROSITE" id="PS00028">
    <property type="entry name" value="ZINC_FINGER_C2H2_1"/>
    <property type="match status" value="11"/>
</dbReference>
<sequence length="583" mass="66686">MLHLGAIEGRRNLEMKTKPPDNGALPSQNPTHTPKKLSKKKGKMPARLLPAWSTEPVKFRDVAMYFTQKEWQLLEPTQKNLYKDVMLENYRNLASLGHQFSKPKLILRLEQGGEPCVKERATYEGPRRGNEGIDGYNISMDKKTRHKLKTKLLKRGRSETQWQGKVKKIAQKDGPQGTRAERAVESEDRPVRGKWKSGPNLAAGSCKKILPGKKEHESVALRRLLSQTSMTATPKSTPQGKKTLKKDVHGKTQDAVSFTKSRSIRKGKNHFKCKECGKTFNQTLHLVEHERIHTGEKPHKCDMCGKSFRHSSYFFTHYRIHTGERPYKCKDCGKAFNSSSTLSSHYRIHTGETPFKCDECGKTFKQSTKLTRHRRVHTGEKPYKCDKCEKCFSRSSSLTEHKRIHTGEKPYHCQVCGKTFRVNSHLSEHQRLHQEEKSYQCEECGRHFRNGSHLSEHKQIHVPGAREDCPECGKAFPSKAALLKHQKSHGEDSMYHCQGCGKAFRCKSSIQRHRRLHAGEKPFVCTECGKAFTDRTTLNNHHKIHTGERPDPCIQCGRAFRHLASLILHQKIHARKGQYTPGV</sequence>
<keyword evidence="3 5" id="KW-0863">Zinc-finger</keyword>
<evidence type="ECO:0000256" key="5">
    <source>
        <dbReference type="PROSITE-ProRule" id="PRU00042"/>
    </source>
</evidence>
<feature type="domain" description="C2H2-type" evidence="7">
    <location>
        <begin position="299"/>
        <end position="326"/>
    </location>
</feature>
<dbReference type="Pfam" id="PF01352">
    <property type="entry name" value="KRAB"/>
    <property type="match status" value="1"/>
</dbReference>
<evidence type="ECO:0000256" key="3">
    <source>
        <dbReference type="ARBA" id="ARBA00022771"/>
    </source>
</evidence>
<feature type="domain" description="C2H2-type" evidence="7">
    <location>
        <begin position="327"/>
        <end position="354"/>
    </location>
</feature>
<proteinExistence type="predicted"/>
<evidence type="ECO:0000256" key="1">
    <source>
        <dbReference type="ARBA" id="ARBA00022723"/>
    </source>
</evidence>
<dbReference type="InterPro" id="IPR036236">
    <property type="entry name" value="Znf_C2H2_sf"/>
</dbReference>
<feature type="domain" description="C2H2-type" evidence="7">
    <location>
        <begin position="355"/>
        <end position="382"/>
    </location>
</feature>